<evidence type="ECO:0000313" key="3">
    <source>
        <dbReference type="Proteomes" id="UP001472677"/>
    </source>
</evidence>
<name>A0ABR2BHZ4_9ROSI</name>
<proteinExistence type="predicted"/>
<evidence type="ECO:0000313" key="2">
    <source>
        <dbReference type="EMBL" id="KAK8506775.1"/>
    </source>
</evidence>
<sequence length="88" mass="9740">MSNTTANNNGGNDGNCIHEDLLQTIERLMGPMEERLQQRIEEAMARTNNAEVGPQVPIGGNDYYSQSGGRDTVRGSNNEGRPRPPRQR</sequence>
<gene>
    <name evidence="2" type="ORF">V6N12_002219</name>
</gene>
<reference evidence="2 3" key="1">
    <citation type="journal article" date="2024" name="G3 (Bethesda)">
        <title>Genome assembly of Hibiscus sabdariffa L. provides insights into metabolisms of medicinal natural products.</title>
        <authorList>
            <person name="Kim T."/>
        </authorList>
    </citation>
    <scope>NUCLEOTIDE SEQUENCE [LARGE SCALE GENOMIC DNA]</scope>
    <source>
        <strain evidence="2">TK-2024</strain>
        <tissue evidence="2">Old leaves</tissue>
    </source>
</reference>
<dbReference type="EMBL" id="JBBPBM010000114">
    <property type="protein sequence ID" value="KAK8506775.1"/>
    <property type="molecule type" value="Genomic_DNA"/>
</dbReference>
<feature type="compositionally biased region" description="Polar residues" evidence="1">
    <location>
        <begin position="63"/>
        <end position="79"/>
    </location>
</feature>
<dbReference type="Proteomes" id="UP001472677">
    <property type="component" value="Unassembled WGS sequence"/>
</dbReference>
<feature type="region of interest" description="Disordered" evidence="1">
    <location>
        <begin position="42"/>
        <end position="88"/>
    </location>
</feature>
<organism evidence="2 3">
    <name type="scientific">Hibiscus sabdariffa</name>
    <name type="common">roselle</name>
    <dbReference type="NCBI Taxonomy" id="183260"/>
    <lineage>
        <taxon>Eukaryota</taxon>
        <taxon>Viridiplantae</taxon>
        <taxon>Streptophyta</taxon>
        <taxon>Embryophyta</taxon>
        <taxon>Tracheophyta</taxon>
        <taxon>Spermatophyta</taxon>
        <taxon>Magnoliopsida</taxon>
        <taxon>eudicotyledons</taxon>
        <taxon>Gunneridae</taxon>
        <taxon>Pentapetalae</taxon>
        <taxon>rosids</taxon>
        <taxon>malvids</taxon>
        <taxon>Malvales</taxon>
        <taxon>Malvaceae</taxon>
        <taxon>Malvoideae</taxon>
        <taxon>Hibiscus</taxon>
    </lineage>
</organism>
<protein>
    <submittedName>
        <fullName evidence="2">Uncharacterized protein</fullName>
    </submittedName>
</protein>
<comment type="caution">
    <text evidence="2">The sequence shown here is derived from an EMBL/GenBank/DDBJ whole genome shotgun (WGS) entry which is preliminary data.</text>
</comment>
<evidence type="ECO:0000256" key="1">
    <source>
        <dbReference type="SAM" id="MobiDB-lite"/>
    </source>
</evidence>
<accession>A0ABR2BHZ4</accession>
<keyword evidence="3" id="KW-1185">Reference proteome</keyword>